<evidence type="ECO:0000256" key="1">
    <source>
        <dbReference type="PROSITE-ProRule" id="PRU00047"/>
    </source>
</evidence>
<reference evidence="4 5" key="1">
    <citation type="submission" date="2016-02" db="EMBL/GenBank/DDBJ databases">
        <title>Genome analysis of coral dinoflagellate symbionts highlights evolutionary adaptations to a symbiotic lifestyle.</title>
        <authorList>
            <person name="Aranda M."/>
            <person name="Li Y."/>
            <person name="Liew Y.J."/>
            <person name="Baumgarten S."/>
            <person name="Simakov O."/>
            <person name="Wilson M."/>
            <person name="Piel J."/>
            <person name="Ashoor H."/>
            <person name="Bougouffa S."/>
            <person name="Bajic V.B."/>
            <person name="Ryu T."/>
            <person name="Ravasi T."/>
            <person name="Bayer T."/>
            <person name="Micklem G."/>
            <person name="Kim H."/>
            <person name="Bhak J."/>
            <person name="Lajeunesse T.C."/>
            <person name="Voolstra C.R."/>
        </authorList>
    </citation>
    <scope>NUCLEOTIDE SEQUENCE [LARGE SCALE GENOMIC DNA]</scope>
    <source>
        <strain evidence="4 5">CCMP2467</strain>
    </source>
</reference>
<feature type="domain" description="CCHC-type" evidence="3">
    <location>
        <begin position="401"/>
        <end position="416"/>
    </location>
</feature>
<name>A0A1Q9DI61_SYMMI</name>
<accession>A0A1Q9DI61</accession>
<keyword evidence="5" id="KW-1185">Reference proteome</keyword>
<evidence type="ECO:0000313" key="5">
    <source>
        <dbReference type="Proteomes" id="UP000186817"/>
    </source>
</evidence>
<feature type="compositionally biased region" description="Polar residues" evidence="2">
    <location>
        <begin position="184"/>
        <end position="195"/>
    </location>
</feature>
<feature type="compositionally biased region" description="Polar residues" evidence="2">
    <location>
        <begin position="166"/>
        <end position="177"/>
    </location>
</feature>
<protein>
    <recommendedName>
        <fullName evidence="3">CCHC-type domain-containing protein</fullName>
    </recommendedName>
</protein>
<evidence type="ECO:0000313" key="4">
    <source>
        <dbReference type="EMBL" id="OLP94838.1"/>
    </source>
</evidence>
<dbReference type="Proteomes" id="UP000186817">
    <property type="component" value="Unassembled WGS sequence"/>
</dbReference>
<organism evidence="4 5">
    <name type="scientific">Symbiodinium microadriaticum</name>
    <name type="common">Dinoflagellate</name>
    <name type="synonym">Zooxanthella microadriatica</name>
    <dbReference type="NCBI Taxonomy" id="2951"/>
    <lineage>
        <taxon>Eukaryota</taxon>
        <taxon>Sar</taxon>
        <taxon>Alveolata</taxon>
        <taxon>Dinophyceae</taxon>
        <taxon>Suessiales</taxon>
        <taxon>Symbiodiniaceae</taxon>
        <taxon>Symbiodinium</taxon>
    </lineage>
</organism>
<feature type="compositionally biased region" description="Low complexity" evidence="2">
    <location>
        <begin position="136"/>
        <end position="151"/>
    </location>
</feature>
<evidence type="ECO:0000259" key="3">
    <source>
        <dbReference type="PROSITE" id="PS50158"/>
    </source>
</evidence>
<keyword evidence="1" id="KW-0479">Metal-binding</keyword>
<sequence>METTSNQTRNKDGVPIWSGDAGTFVAYEEQCLVWEQGFAPHKRATCAPRLISELQGAARRLVLGKPPDWVSYPGGVRKLMNHLRQALGKPQLAELGEFLSKYFKGTKRRPQETINEYVTRKSESYMRACQALQRVTPTAKTTPSTTTAGSGWQPHWENTHSRRSSIDASETGSQANQGDDENETTTASTANQQEGNRGWDNWGSGYGGWSSWWGSSWGWGNSYYGGQAWPSQWQQQEWYSREDVSETAPEILPDFVQGWLLLQDAGLSLAERNVVQTALAGDFAFAKVAQELRNQLPETEVRRHDQHHRASGFLGDEISDGDDGALSDGGREDWTEEGLVAWEDAEKEAQAAMVVAAQAKRTLREARMKQLQVKQSRKYYKVPPSSGRSAGHVPDDSRMTCLACGKIGHRAANCPSKSTGSQSANSAEESAPFVCFSTTPEQEDPVTYYLDEPECQAAWSAETPMTTHEAVKAGYAVVDGGATKTLGSVTAIENILAINHKKWGKDKLKGVDQANRPLFGFGNSTENRCLSTVKLGVQAGAHEGELSVHALGQGSGPVLLSVDTLRRLKAVIDFDSDLAVFRALDDSRVIKLARSQTGHQLLPLTENWWDCSFTARKNIPGAIEKMNKGQLQAHLQKLGEECPSQWGKAEIKARIYEVMEDLGEEIPSGRTRPPLATMMTEMNKAARKKTELMTYAEDKLGLMISPNMTVRQIQNAAIRKIYDLSPATEMDPVGFGRHSSLTYGELLADWPDYCKWVLTTSDENGKESDYRLQRLASWLQSQTIKERGYPTTKTKARPVSRTSPPAASSGSNEDQTEKIKQLMAAMEMMKEQVEALTPEPRRKKTEAMKSEGEIPSPESFSMVSGSGKGQGHKS</sequence>
<comment type="caution">
    <text evidence="4">The sequence shown here is derived from an EMBL/GenBank/DDBJ whole genome shotgun (WGS) entry which is preliminary data.</text>
</comment>
<feature type="region of interest" description="Disordered" evidence="2">
    <location>
        <begin position="786"/>
        <end position="874"/>
    </location>
</feature>
<keyword evidence="1" id="KW-0862">Zinc</keyword>
<proteinExistence type="predicted"/>
<dbReference type="AlphaFoldDB" id="A0A1Q9DI61"/>
<feature type="region of interest" description="Disordered" evidence="2">
    <location>
        <begin position="374"/>
        <end position="394"/>
    </location>
</feature>
<dbReference type="GO" id="GO:0008270">
    <property type="term" value="F:zinc ion binding"/>
    <property type="evidence" value="ECO:0007669"/>
    <property type="project" value="UniProtKB-KW"/>
</dbReference>
<feature type="region of interest" description="Disordered" evidence="2">
    <location>
        <begin position="310"/>
        <end position="331"/>
    </location>
</feature>
<dbReference type="InterPro" id="IPR001878">
    <property type="entry name" value="Znf_CCHC"/>
</dbReference>
<keyword evidence="1" id="KW-0863">Zinc-finger</keyword>
<dbReference type="OrthoDB" id="444542at2759"/>
<dbReference type="EMBL" id="LSRX01000526">
    <property type="protein sequence ID" value="OLP94838.1"/>
    <property type="molecule type" value="Genomic_DNA"/>
</dbReference>
<gene>
    <name evidence="4" type="ORF">AK812_SmicGene23104</name>
</gene>
<evidence type="ECO:0000256" key="2">
    <source>
        <dbReference type="SAM" id="MobiDB-lite"/>
    </source>
</evidence>
<dbReference type="GO" id="GO:0003676">
    <property type="term" value="F:nucleic acid binding"/>
    <property type="evidence" value="ECO:0007669"/>
    <property type="project" value="InterPro"/>
</dbReference>
<dbReference type="SMART" id="SM00343">
    <property type="entry name" value="ZnF_C2HC"/>
    <property type="match status" value="1"/>
</dbReference>
<dbReference type="InterPro" id="IPR036875">
    <property type="entry name" value="Znf_CCHC_sf"/>
</dbReference>
<dbReference type="SUPFAM" id="SSF57756">
    <property type="entry name" value="Retrovirus zinc finger-like domains"/>
    <property type="match status" value="1"/>
</dbReference>
<dbReference type="PROSITE" id="PS50158">
    <property type="entry name" value="ZF_CCHC"/>
    <property type="match status" value="1"/>
</dbReference>
<feature type="region of interest" description="Disordered" evidence="2">
    <location>
        <begin position="135"/>
        <end position="200"/>
    </location>
</feature>
<feature type="compositionally biased region" description="Polar residues" evidence="2">
    <location>
        <begin position="800"/>
        <end position="813"/>
    </location>
</feature>